<sequence length="86" mass="10184">MDKTRPELLERIRKSNEEYKKIESLLTPLGFTLCTGAVFYGERPFSMYCGKMEDYRSFIDNIGSIRERYRKRKNESLGIYETTSPK</sequence>
<dbReference type="RefSeq" id="WP_048697811.1">
    <property type="nucleotide sequence ID" value="NZ_JBDORN010000077.1"/>
</dbReference>
<dbReference type="EMBL" id="WDCG01000041">
    <property type="protein sequence ID" value="KAB6417603.1"/>
    <property type="molecule type" value="Genomic_DNA"/>
</dbReference>
<comment type="caution">
    <text evidence="1">The sequence shown here is derived from an EMBL/GenBank/DDBJ whole genome shotgun (WGS) entry which is preliminary data.</text>
</comment>
<dbReference type="Proteomes" id="UP000471447">
    <property type="component" value="Unassembled WGS sequence"/>
</dbReference>
<reference evidence="1 2" key="1">
    <citation type="journal article" date="2019" name="Nat. Med.">
        <title>A library of human gut bacterial isolates paired with longitudinal multiomics data enables mechanistic microbiome research.</title>
        <authorList>
            <person name="Poyet M."/>
            <person name="Groussin M."/>
            <person name="Gibbons S.M."/>
            <person name="Avila-Pacheco J."/>
            <person name="Jiang X."/>
            <person name="Kearney S.M."/>
            <person name="Perrotta A.R."/>
            <person name="Berdy B."/>
            <person name="Zhao S."/>
            <person name="Lieberman T.D."/>
            <person name="Swanson P.K."/>
            <person name="Smith M."/>
            <person name="Roesemann S."/>
            <person name="Alexander J.E."/>
            <person name="Rich S.A."/>
            <person name="Livny J."/>
            <person name="Vlamakis H."/>
            <person name="Clish C."/>
            <person name="Bullock K."/>
            <person name="Deik A."/>
            <person name="Scott J."/>
            <person name="Pierce K.A."/>
            <person name="Xavier R.J."/>
            <person name="Alm E.J."/>
        </authorList>
    </citation>
    <scope>NUCLEOTIDE SEQUENCE [LARGE SCALE GENOMIC DNA]</scope>
    <source>
        <strain evidence="1 2">BIOML-A7</strain>
    </source>
</reference>
<name>A0A7J5QK79_9BACE</name>
<accession>A0A7J5QK79</accession>
<organism evidence="1 2">
    <name type="scientific">Bacteroides xylanisolvens</name>
    <dbReference type="NCBI Taxonomy" id="371601"/>
    <lineage>
        <taxon>Bacteria</taxon>
        <taxon>Pseudomonadati</taxon>
        <taxon>Bacteroidota</taxon>
        <taxon>Bacteroidia</taxon>
        <taxon>Bacteroidales</taxon>
        <taxon>Bacteroidaceae</taxon>
        <taxon>Bacteroides</taxon>
    </lineage>
</organism>
<protein>
    <submittedName>
        <fullName evidence="1">Uncharacterized protein</fullName>
    </submittedName>
</protein>
<gene>
    <name evidence="1" type="ORF">GAZ26_23940</name>
</gene>
<evidence type="ECO:0000313" key="1">
    <source>
        <dbReference type="EMBL" id="KAB6417603.1"/>
    </source>
</evidence>
<proteinExistence type="predicted"/>
<evidence type="ECO:0000313" key="2">
    <source>
        <dbReference type="Proteomes" id="UP000471447"/>
    </source>
</evidence>
<dbReference type="AlphaFoldDB" id="A0A7J5QK79"/>